<keyword evidence="6 10" id="KW-0560">Oxidoreductase</keyword>
<dbReference type="GO" id="GO:0050897">
    <property type="term" value="F:cobalt ion binding"/>
    <property type="evidence" value="ECO:0007669"/>
    <property type="project" value="UniProtKB-UniRule"/>
</dbReference>
<keyword evidence="12" id="KW-1185">Reference proteome</keyword>
<organism evidence="11 12">
    <name type="scientific">Vreelandella maris</name>
    <dbReference type="NCBI Taxonomy" id="2729617"/>
    <lineage>
        <taxon>Bacteria</taxon>
        <taxon>Pseudomonadati</taxon>
        <taxon>Pseudomonadota</taxon>
        <taxon>Gammaproteobacteria</taxon>
        <taxon>Oceanospirillales</taxon>
        <taxon>Halomonadaceae</taxon>
        <taxon>Vreelandella</taxon>
    </lineage>
</organism>
<evidence type="ECO:0000256" key="2">
    <source>
        <dbReference type="ARBA" id="ARBA00022723"/>
    </source>
</evidence>
<dbReference type="Pfam" id="PF04166">
    <property type="entry name" value="PdxA"/>
    <property type="match status" value="1"/>
</dbReference>
<dbReference type="HAMAP" id="MF_00536">
    <property type="entry name" value="PdxA"/>
    <property type="match status" value="1"/>
</dbReference>
<comment type="catalytic activity">
    <reaction evidence="10">
        <text>4-(phosphooxy)-L-threonine + NAD(+) = 3-amino-2-oxopropyl phosphate + CO2 + NADH</text>
        <dbReference type="Rhea" id="RHEA:32275"/>
        <dbReference type="ChEBI" id="CHEBI:16526"/>
        <dbReference type="ChEBI" id="CHEBI:57279"/>
        <dbReference type="ChEBI" id="CHEBI:57540"/>
        <dbReference type="ChEBI" id="CHEBI:57945"/>
        <dbReference type="ChEBI" id="CHEBI:58452"/>
        <dbReference type="EC" id="1.1.1.262"/>
    </reaction>
</comment>
<proteinExistence type="inferred from homology"/>
<dbReference type="AlphaFoldDB" id="A0A7Y6RFQ8"/>
<dbReference type="SUPFAM" id="SSF53659">
    <property type="entry name" value="Isocitrate/Isopropylmalate dehydrogenase-like"/>
    <property type="match status" value="1"/>
</dbReference>
<evidence type="ECO:0000256" key="4">
    <source>
        <dbReference type="ARBA" id="ARBA00022842"/>
    </source>
</evidence>
<dbReference type="GO" id="GO:0050570">
    <property type="term" value="F:4-hydroxythreonine-4-phosphate dehydrogenase activity"/>
    <property type="evidence" value="ECO:0007669"/>
    <property type="project" value="UniProtKB-UniRule"/>
</dbReference>
<comment type="similarity">
    <text evidence="10">Belongs to the PdxA family.</text>
</comment>
<feature type="binding site" evidence="10">
    <location>
        <position position="295"/>
    </location>
    <ligand>
        <name>substrate</name>
    </ligand>
</feature>
<evidence type="ECO:0000256" key="1">
    <source>
        <dbReference type="ARBA" id="ARBA00022490"/>
    </source>
</evidence>
<feature type="binding site" evidence="10">
    <location>
        <position position="287"/>
    </location>
    <ligand>
        <name>a divalent metal cation</name>
        <dbReference type="ChEBI" id="CHEBI:60240"/>
        <note>ligand shared between dimeric partners</note>
    </ligand>
</feature>
<dbReference type="Proteomes" id="UP000589984">
    <property type="component" value="Unassembled WGS sequence"/>
</dbReference>
<keyword evidence="7 10" id="KW-0520">NAD</keyword>
<evidence type="ECO:0000256" key="10">
    <source>
        <dbReference type="HAMAP-Rule" id="MF_00536"/>
    </source>
</evidence>
<feature type="binding site" evidence="10">
    <location>
        <position position="144"/>
    </location>
    <ligand>
        <name>substrate</name>
    </ligand>
</feature>
<dbReference type="NCBIfam" id="TIGR00557">
    <property type="entry name" value="pdxA"/>
    <property type="match status" value="1"/>
</dbReference>
<feature type="binding site" evidence="10">
    <location>
        <position position="143"/>
    </location>
    <ligand>
        <name>substrate</name>
    </ligand>
</feature>
<keyword evidence="4 10" id="KW-0460">Magnesium</keyword>
<evidence type="ECO:0000313" key="11">
    <source>
        <dbReference type="EMBL" id="NVF15744.1"/>
    </source>
</evidence>
<keyword evidence="8 10" id="KW-0664">Pyridoxine biosynthesis</keyword>
<dbReference type="GO" id="GO:0042823">
    <property type="term" value="P:pyridoxal phosphate biosynthetic process"/>
    <property type="evidence" value="ECO:0007669"/>
    <property type="project" value="UniProtKB-UniRule"/>
</dbReference>
<feature type="binding site" evidence="10">
    <location>
        <position position="187"/>
    </location>
    <ligand>
        <name>a divalent metal cation</name>
        <dbReference type="ChEBI" id="CHEBI:60240"/>
        <note>ligand shared between dimeric partners</note>
    </ligand>
</feature>
<comment type="pathway">
    <text evidence="10">Cofactor biosynthesis; pyridoxine 5'-phosphate biosynthesis; pyridoxine 5'-phosphate from D-erythrose 4-phosphate: step 4/5.</text>
</comment>
<evidence type="ECO:0000313" key="12">
    <source>
        <dbReference type="Proteomes" id="UP000589984"/>
    </source>
</evidence>
<comment type="subunit">
    <text evidence="10">Homodimer.</text>
</comment>
<feature type="binding site" evidence="10">
    <location>
        <position position="304"/>
    </location>
    <ligand>
        <name>substrate</name>
    </ligand>
</feature>
<comment type="caution">
    <text evidence="11">The sequence shown here is derived from an EMBL/GenBank/DDBJ whole genome shotgun (WGS) entry which is preliminary data.</text>
</comment>
<reference evidence="11 12" key="1">
    <citation type="submission" date="2020-06" db="EMBL/GenBank/DDBJ databases">
        <title>Halomonas sp. QX-1 draft genome sequence.</title>
        <authorList>
            <person name="Qiu X."/>
        </authorList>
    </citation>
    <scope>NUCLEOTIDE SEQUENCE [LARGE SCALE GENOMIC DNA]</scope>
    <source>
        <strain evidence="11 12">QX-1</strain>
    </source>
</reference>
<dbReference type="GO" id="GO:0051287">
    <property type="term" value="F:NAD binding"/>
    <property type="evidence" value="ECO:0007669"/>
    <property type="project" value="InterPro"/>
</dbReference>
<feature type="binding site" evidence="10">
    <location>
        <position position="313"/>
    </location>
    <ligand>
        <name>substrate</name>
    </ligand>
</feature>
<evidence type="ECO:0000256" key="6">
    <source>
        <dbReference type="ARBA" id="ARBA00023002"/>
    </source>
</evidence>
<keyword evidence="2 10" id="KW-0479">Metal-binding</keyword>
<dbReference type="GO" id="GO:0000287">
    <property type="term" value="F:magnesium ion binding"/>
    <property type="evidence" value="ECO:0007669"/>
    <property type="project" value="UniProtKB-UniRule"/>
</dbReference>
<evidence type="ECO:0000256" key="5">
    <source>
        <dbReference type="ARBA" id="ARBA00022857"/>
    </source>
</evidence>
<keyword evidence="1 10" id="KW-0963">Cytoplasm</keyword>
<evidence type="ECO:0000256" key="3">
    <source>
        <dbReference type="ARBA" id="ARBA00022833"/>
    </source>
</evidence>
<dbReference type="PANTHER" id="PTHR30004">
    <property type="entry name" value="4-HYDROXYTHREONINE-4-PHOSPHATE DEHYDROGENASE"/>
    <property type="match status" value="1"/>
</dbReference>
<comment type="cofactor">
    <cofactor evidence="10">
        <name>Zn(2+)</name>
        <dbReference type="ChEBI" id="CHEBI:29105"/>
    </cofactor>
    <cofactor evidence="10">
        <name>Mg(2+)</name>
        <dbReference type="ChEBI" id="CHEBI:18420"/>
    </cofactor>
    <cofactor evidence="10">
        <name>Co(2+)</name>
        <dbReference type="ChEBI" id="CHEBI:48828"/>
    </cofactor>
    <text evidence="10">Binds 1 divalent metal cation per subunit. Can use ions such as Zn(2+), Mg(2+) or Co(2+).</text>
</comment>
<keyword evidence="5 10" id="KW-0521">NADP</keyword>
<dbReference type="RefSeq" id="WP_176304449.1">
    <property type="nucleotide sequence ID" value="NZ_JABWCV010000022.1"/>
</dbReference>
<dbReference type="PANTHER" id="PTHR30004:SF5">
    <property type="entry name" value="4-HYDROXYTHREONINE-4-PHOSPHATE DEHYDROGENASE"/>
    <property type="match status" value="1"/>
</dbReference>
<dbReference type="InterPro" id="IPR037510">
    <property type="entry name" value="PdxA"/>
</dbReference>
<comment type="function">
    <text evidence="10">Catalyzes the NAD(P)-dependent oxidation of 4-(phosphooxy)-L-threonine (HTP) into 2-amino-3-oxo-4-(phosphooxy)butyric acid which spontaneously decarboxylates to form 3-amino-2-oxopropyl phosphate (AHAP).</text>
</comment>
<keyword evidence="9 10" id="KW-0170">Cobalt</keyword>
<gene>
    <name evidence="10 11" type="primary">pdxA</name>
    <name evidence="11" type="ORF">HUO07_16410</name>
</gene>
<dbReference type="InterPro" id="IPR005255">
    <property type="entry name" value="PdxA_fam"/>
</dbReference>
<dbReference type="EMBL" id="JABWCV010000022">
    <property type="protein sequence ID" value="NVF15744.1"/>
    <property type="molecule type" value="Genomic_DNA"/>
</dbReference>
<dbReference type="UniPathway" id="UPA00244">
    <property type="reaction ID" value="UER00312"/>
</dbReference>
<evidence type="ECO:0000256" key="8">
    <source>
        <dbReference type="ARBA" id="ARBA00023096"/>
    </source>
</evidence>
<protein>
    <recommendedName>
        <fullName evidence="10">4-hydroxythreonine-4-phosphate dehydrogenase</fullName>
        <ecNumber evidence="10">1.1.1.262</ecNumber>
    </recommendedName>
    <alternativeName>
        <fullName evidence="10">4-(phosphohydroxy)-L-threonine dehydrogenase</fullName>
    </alternativeName>
</protein>
<dbReference type="EC" id="1.1.1.262" evidence="10"/>
<dbReference type="Gene3D" id="3.40.718.10">
    <property type="entry name" value="Isopropylmalate Dehydrogenase"/>
    <property type="match status" value="1"/>
</dbReference>
<evidence type="ECO:0000256" key="7">
    <source>
        <dbReference type="ARBA" id="ARBA00023027"/>
    </source>
</evidence>
<dbReference type="GO" id="GO:0005737">
    <property type="term" value="C:cytoplasm"/>
    <property type="evidence" value="ECO:0007669"/>
    <property type="project" value="UniProtKB-SubCell"/>
</dbReference>
<comment type="miscellaneous">
    <text evidence="10">The active site is located at the dimer interface.</text>
</comment>
<comment type="subcellular location">
    <subcellularLocation>
        <location evidence="10">Cytoplasm</location>
    </subcellularLocation>
</comment>
<accession>A0A7Y6RFQ8</accession>
<evidence type="ECO:0000256" key="9">
    <source>
        <dbReference type="ARBA" id="ARBA00023285"/>
    </source>
</evidence>
<keyword evidence="3 10" id="KW-0862">Zinc</keyword>
<sequence length="354" mass="36258">MVAGTSRADSALPVVITTGEPAGIGPELTLMLAAGGGLPPNTVAIGDPEMLRQRAIALGLVVTVVECSVGECPSGDNALPVWSVALNAPSSPGVLNPANADYVLATLAMAVDACQHGLAAAMVTAPLHKGVIIDGGHPGFTGHTEWLRDACGVDDVVMMLATDAALHAASPSWQGSGDLRVALVTTHLPLRNVADAITFERVTCISRLLAIGLQHQFGIAKPRIAVCGLNPHAGENGHLGHEELDIIIPALDALRAEGMDILGPLPADTLFTPRHLAGVDAVLAMYHDQGLAVLKYAGFGQAANITLGLPLVRTSVDHGTALDLAGKGVADPGSLKVAIALARRLSTQRLSATV</sequence>
<dbReference type="GO" id="GO:0008615">
    <property type="term" value="P:pyridoxine biosynthetic process"/>
    <property type="evidence" value="ECO:0007669"/>
    <property type="project" value="UniProtKB-UniRule"/>
</dbReference>
<feature type="binding site" evidence="10">
    <location>
        <position position="232"/>
    </location>
    <ligand>
        <name>a divalent metal cation</name>
        <dbReference type="ChEBI" id="CHEBI:60240"/>
        <note>ligand shared between dimeric partners</note>
    </ligand>
</feature>
<name>A0A7Y6RFQ8_9GAMM</name>
<dbReference type="GO" id="GO:0008270">
    <property type="term" value="F:zinc ion binding"/>
    <property type="evidence" value="ECO:0007669"/>
    <property type="project" value="UniProtKB-UniRule"/>
</dbReference>